<dbReference type="RefSeq" id="YP_008992174.1">
    <property type="nucleotide sequence ID" value="NC_023177.1"/>
</dbReference>
<dbReference type="Proteomes" id="UP000203482">
    <property type="component" value="Segment"/>
</dbReference>
<dbReference type="KEGG" id="vg:18126100"/>
<name>V9XSP4_9ABAC</name>
<reference evidence="1 2" key="1">
    <citation type="journal article" date="2014" name="Genome Announc.">
        <title>Genome Sequence of an Alphabaculovirus Isolated from Choristoneura murinana.</title>
        <authorList>
            <person name="Rohrmann G.F."/>
            <person name="Erlandson M.A."/>
            <person name="Theilmann D.A."/>
        </authorList>
    </citation>
    <scope>NUCLEOTIDE SEQUENCE [LARGE SCALE GENOMIC DNA]</scope>
    <source>
        <strain evidence="1 2">Darmstadt</strain>
    </source>
</reference>
<proteinExistence type="predicted"/>
<evidence type="ECO:0000313" key="2">
    <source>
        <dbReference type="Proteomes" id="UP000203482"/>
    </source>
</evidence>
<accession>V9XSP4</accession>
<protein>
    <submittedName>
        <fullName evidence="1">Uncharacterized protein</fullName>
    </submittedName>
</protein>
<gene>
    <name evidence="1" type="ORF">chmu83</name>
</gene>
<keyword evidence="2" id="KW-1185">Reference proteome</keyword>
<evidence type="ECO:0000313" key="1">
    <source>
        <dbReference type="EMBL" id="AHD25569.1"/>
    </source>
</evidence>
<dbReference type="OrthoDB" id="40101at10239"/>
<dbReference type="GeneID" id="18126100"/>
<organism evidence="1 2">
    <name type="scientific">Choristoneura murinana nucleopolyhedrovirus</name>
    <dbReference type="NCBI Taxonomy" id="1987479"/>
    <lineage>
        <taxon>Viruses</taxon>
        <taxon>Viruses incertae sedis</taxon>
        <taxon>Naldaviricetes</taxon>
        <taxon>Lefavirales</taxon>
        <taxon>Baculoviridae</taxon>
        <taxon>Alphabaculovirus</taxon>
        <taxon>Alphabaculovirus chomurinanae</taxon>
    </lineage>
</organism>
<sequence length="88" mass="10326">MTTTSQELLKAVQEEALNLSLETDDFLKNKTEDRQLEKRLTELAMRVTELKFEMPQYIELQVNTINFINILIDLIILKVTCELLKLNK</sequence>
<dbReference type="EMBL" id="KF894742">
    <property type="protein sequence ID" value="AHD25569.1"/>
    <property type="molecule type" value="Genomic_DNA"/>
</dbReference>